<dbReference type="RefSeq" id="XP_033649672.1">
    <property type="nucleotide sequence ID" value="XM_033796071.1"/>
</dbReference>
<dbReference type="GO" id="GO:0006364">
    <property type="term" value="P:rRNA processing"/>
    <property type="evidence" value="ECO:0007669"/>
    <property type="project" value="UniProtKB-KW"/>
</dbReference>
<feature type="region of interest" description="Disordered" evidence="6">
    <location>
        <begin position="222"/>
        <end position="259"/>
    </location>
</feature>
<feature type="region of interest" description="Disordered" evidence="6">
    <location>
        <begin position="1"/>
        <end position="173"/>
    </location>
</feature>
<dbReference type="GO" id="GO:0034388">
    <property type="term" value="C:Pwp2p-containing subcomplex of 90S preribosome"/>
    <property type="evidence" value="ECO:0007669"/>
    <property type="project" value="TreeGrafter"/>
</dbReference>
<feature type="compositionally biased region" description="Acidic residues" evidence="6">
    <location>
        <begin position="239"/>
        <end position="258"/>
    </location>
</feature>
<feature type="compositionally biased region" description="Acidic residues" evidence="6">
    <location>
        <begin position="51"/>
        <end position="65"/>
    </location>
</feature>
<feature type="compositionally biased region" description="Basic and acidic residues" evidence="6">
    <location>
        <begin position="1"/>
        <end position="17"/>
    </location>
</feature>
<keyword evidence="3" id="KW-0853">WD repeat</keyword>
<dbReference type="AlphaFoldDB" id="A0A6A6J7J6"/>
<feature type="compositionally biased region" description="Acidic residues" evidence="6">
    <location>
        <begin position="148"/>
        <end position="158"/>
    </location>
</feature>
<dbReference type="GeneID" id="54549246"/>
<dbReference type="InterPro" id="IPR045161">
    <property type="entry name" value="Utp18"/>
</dbReference>
<evidence type="ECO:0000313" key="8">
    <source>
        <dbReference type="Proteomes" id="UP000800097"/>
    </source>
</evidence>
<organism evidence="7 8">
    <name type="scientific">Westerdykella ornata</name>
    <dbReference type="NCBI Taxonomy" id="318751"/>
    <lineage>
        <taxon>Eukaryota</taxon>
        <taxon>Fungi</taxon>
        <taxon>Dikarya</taxon>
        <taxon>Ascomycota</taxon>
        <taxon>Pezizomycotina</taxon>
        <taxon>Dothideomycetes</taxon>
        <taxon>Pleosporomycetidae</taxon>
        <taxon>Pleosporales</taxon>
        <taxon>Sporormiaceae</taxon>
        <taxon>Westerdykella</taxon>
    </lineage>
</organism>
<protein>
    <submittedName>
        <fullName evidence="7">WD40 repeat-like protein</fullName>
    </submittedName>
</protein>
<keyword evidence="8" id="KW-1185">Reference proteome</keyword>
<dbReference type="EMBL" id="ML986526">
    <property type="protein sequence ID" value="KAF2272133.1"/>
    <property type="molecule type" value="Genomic_DNA"/>
</dbReference>
<dbReference type="FunFam" id="2.130.10.10:FF:000549">
    <property type="entry name" value="Small nucleolar ribonucleoprotein complex subunit"/>
    <property type="match status" value="1"/>
</dbReference>
<comment type="subcellular location">
    <subcellularLocation>
        <location evidence="1">Nucleus</location>
        <location evidence="1">Nucleolus</location>
    </subcellularLocation>
</comment>
<keyword evidence="2" id="KW-0698">rRNA processing</keyword>
<dbReference type="InterPro" id="IPR015943">
    <property type="entry name" value="WD40/YVTN_repeat-like_dom_sf"/>
</dbReference>
<evidence type="ECO:0000256" key="1">
    <source>
        <dbReference type="ARBA" id="ARBA00004604"/>
    </source>
</evidence>
<name>A0A6A6J7J6_WESOR</name>
<sequence length="656" mass="72312">MEDVRNGDSGEDARSSDGDESENDNEARGGEKEEEGNDDVPMHNQGQTDVSSDDDEAPEKDESEVELERLVFGDSLGFKAAVQEFGLEGGRERAWGGGEETDEDEDEDEEDRGDMNDIPDQDLFFFDSGPVPTPGVKGALVTSTAGEAESEDEDEEEGDGRRQKPAWEDSDDERLVVSLASAPRLRKLRETEAEDVITGKEYVRRLRRQYQRLYPTPEWAVQASGKVGKRKRTRVTESGGEESASDMDVDEEEEEDDLSTQPLARLLKDADILARGTARGPAKRRKLQPGVVTVQRLKDVAKRGPSAITSLSFHPTLPLLLSSGPSSTLSLHHVLPHDLHSPNPLLTSLHLRRTPLTTTAFHPSPSDARIFLSARRRYFHIWNLATGTIEKVSRIYGQQHEQRSMEHFSLSPDGKFMALRGSSRKGGGVVNILDATTLQWVTQVRIESRGGVADFCWWGNGKGMCVVGKNGEVTEWGVEVGVVGRWMDEGAVGTTVIRLGGKSGREDWLGGDRWVAVGSSSGVVNVYDRRAWMEEVHSSKDAKAATTAAADNGNLPTHPKPLRALSNLVTPISHLAFSPDGQILLMASRWKQNALRLVHLPSVTVFKNWPNVKTPLGRITSVAWGRPSEEEEREGCLALLAVGTEMGRIRLWEVRC</sequence>
<dbReference type="GO" id="GO:0032040">
    <property type="term" value="C:small-subunit processome"/>
    <property type="evidence" value="ECO:0007669"/>
    <property type="project" value="TreeGrafter"/>
</dbReference>
<reference evidence="7" key="1">
    <citation type="journal article" date="2020" name="Stud. Mycol.">
        <title>101 Dothideomycetes genomes: a test case for predicting lifestyles and emergence of pathogens.</title>
        <authorList>
            <person name="Haridas S."/>
            <person name="Albert R."/>
            <person name="Binder M."/>
            <person name="Bloem J."/>
            <person name="Labutti K."/>
            <person name="Salamov A."/>
            <person name="Andreopoulos B."/>
            <person name="Baker S."/>
            <person name="Barry K."/>
            <person name="Bills G."/>
            <person name="Bluhm B."/>
            <person name="Cannon C."/>
            <person name="Castanera R."/>
            <person name="Culley D."/>
            <person name="Daum C."/>
            <person name="Ezra D."/>
            <person name="Gonzalez J."/>
            <person name="Henrissat B."/>
            <person name="Kuo A."/>
            <person name="Liang C."/>
            <person name="Lipzen A."/>
            <person name="Lutzoni F."/>
            <person name="Magnuson J."/>
            <person name="Mondo S."/>
            <person name="Nolan M."/>
            <person name="Ohm R."/>
            <person name="Pangilinan J."/>
            <person name="Park H.-J."/>
            <person name="Ramirez L."/>
            <person name="Alfaro M."/>
            <person name="Sun H."/>
            <person name="Tritt A."/>
            <person name="Yoshinaga Y."/>
            <person name="Zwiers L.-H."/>
            <person name="Turgeon B."/>
            <person name="Goodwin S."/>
            <person name="Spatafora J."/>
            <person name="Crous P."/>
            <person name="Grigoriev I."/>
        </authorList>
    </citation>
    <scope>NUCLEOTIDE SEQUENCE</scope>
    <source>
        <strain evidence="7">CBS 379.55</strain>
    </source>
</reference>
<accession>A0A6A6J7J6</accession>
<evidence type="ECO:0000256" key="3">
    <source>
        <dbReference type="ARBA" id="ARBA00022574"/>
    </source>
</evidence>
<dbReference type="SUPFAM" id="SSF50978">
    <property type="entry name" value="WD40 repeat-like"/>
    <property type="match status" value="1"/>
</dbReference>
<gene>
    <name evidence="7" type="ORF">EI97DRAFT_386458</name>
</gene>
<dbReference type="OrthoDB" id="1935146at2759"/>
<evidence type="ECO:0000256" key="4">
    <source>
        <dbReference type="ARBA" id="ARBA00022737"/>
    </source>
</evidence>
<dbReference type="InterPro" id="IPR036322">
    <property type="entry name" value="WD40_repeat_dom_sf"/>
</dbReference>
<evidence type="ECO:0000256" key="2">
    <source>
        <dbReference type="ARBA" id="ARBA00022552"/>
    </source>
</evidence>
<evidence type="ECO:0000256" key="6">
    <source>
        <dbReference type="SAM" id="MobiDB-lite"/>
    </source>
</evidence>
<feature type="compositionally biased region" description="Acidic residues" evidence="6">
    <location>
        <begin position="99"/>
        <end position="120"/>
    </location>
</feature>
<evidence type="ECO:0000313" key="7">
    <source>
        <dbReference type="EMBL" id="KAF2272133.1"/>
    </source>
</evidence>
<dbReference type="PANTHER" id="PTHR18359:SF0">
    <property type="entry name" value="U3 SMALL NUCLEOLAR RNA-ASSOCIATED PROTEIN 18 HOMOLOG"/>
    <property type="match status" value="1"/>
</dbReference>
<proteinExistence type="predicted"/>
<dbReference type="Proteomes" id="UP000800097">
    <property type="component" value="Unassembled WGS sequence"/>
</dbReference>
<dbReference type="Gene3D" id="2.130.10.10">
    <property type="entry name" value="YVTN repeat-like/Quinoprotein amine dehydrogenase"/>
    <property type="match status" value="1"/>
</dbReference>
<evidence type="ECO:0000256" key="5">
    <source>
        <dbReference type="ARBA" id="ARBA00023242"/>
    </source>
</evidence>
<dbReference type="PANTHER" id="PTHR18359">
    <property type="entry name" value="WD-REPEAT PROTEIN-RELATED"/>
    <property type="match status" value="1"/>
</dbReference>
<keyword evidence="5" id="KW-0539">Nucleus</keyword>
<keyword evidence="4" id="KW-0677">Repeat</keyword>